<dbReference type="FunFam" id="1.10.510.10:FF:000021">
    <property type="entry name" value="Serine/threonine protein kinase"/>
    <property type="match status" value="1"/>
</dbReference>
<dbReference type="Gene3D" id="2.120.10.30">
    <property type="entry name" value="TolB, C-terminal domain"/>
    <property type="match status" value="3"/>
</dbReference>
<keyword evidence="2" id="KW-0723">Serine/threonine-protein kinase</keyword>
<evidence type="ECO:0000256" key="3">
    <source>
        <dbReference type="ARBA" id="ARBA00022679"/>
    </source>
</evidence>
<dbReference type="PROSITE" id="PS00108">
    <property type="entry name" value="PROTEIN_KINASE_ST"/>
    <property type="match status" value="1"/>
</dbReference>
<evidence type="ECO:0000259" key="11">
    <source>
        <dbReference type="PROSITE" id="PS50011"/>
    </source>
</evidence>
<dbReference type="InterPro" id="IPR011659">
    <property type="entry name" value="WD40"/>
</dbReference>
<feature type="transmembrane region" description="Helical" evidence="10">
    <location>
        <begin position="307"/>
        <end position="331"/>
    </location>
</feature>
<keyword evidence="3" id="KW-0808">Transferase</keyword>
<dbReference type="Gene3D" id="1.10.510.10">
    <property type="entry name" value="Transferase(Phosphotransferase) domain 1"/>
    <property type="match status" value="1"/>
</dbReference>
<dbReference type="Pfam" id="PF07676">
    <property type="entry name" value="PD40"/>
    <property type="match status" value="4"/>
</dbReference>
<feature type="binding site" evidence="9">
    <location>
        <position position="41"/>
    </location>
    <ligand>
        <name>ATP</name>
        <dbReference type="ChEBI" id="CHEBI:30616"/>
    </ligand>
</feature>
<dbReference type="SMART" id="SM00220">
    <property type="entry name" value="S_TKc"/>
    <property type="match status" value="1"/>
</dbReference>
<evidence type="ECO:0000256" key="4">
    <source>
        <dbReference type="ARBA" id="ARBA00022741"/>
    </source>
</evidence>
<dbReference type="Gene3D" id="3.30.200.20">
    <property type="entry name" value="Phosphorylase Kinase, domain 1"/>
    <property type="match status" value="1"/>
</dbReference>
<dbReference type="PANTHER" id="PTHR43289">
    <property type="entry name" value="MITOGEN-ACTIVATED PROTEIN KINASE KINASE KINASE 20-RELATED"/>
    <property type="match status" value="1"/>
</dbReference>
<accession>A0A956SBG6</accession>
<sequence length="892" mass="96173">MPLEPGVRLGPYEILAALGAGGMGEVYRARDTRLDRTVAIKVLLPHLSSNEAVRQRFEREAKSISQLSHPHICALYDVGREDDTSYLVMEFLEGRNLGDRLTEGPLRPDETLKYGAQIAEALAAAHRQGLIHRDLKPANVVLTPSGAKLLDFGLAKALPEGSGTSTDLTSSLTMATPLTTAGTLVGTFQYMSPEQLEGQEADARSDVFAFGATLYEMATGQKSFDGKTQASVIAAVLEKEPPAVSSIQPLTPPALSQLVTQCLRKNPQERRQSMHDIALELKWMQDAGSQAGVPAPVRTRRRSRERLAWTAAVVSSLVAIALAALLLTGLLGRRTGSEATSPLHAQLVPPEGRILSFTSRHPGPPTLSPDGRYLAFATRDASTDAPPTLGIQDLESGTVRALPDSRGAGYPFWSPDGNRLGYFAEGALFVLDVAEQRRVRICDAPNGKGGSWGSDDVIVFAPEAIGPLVAIPASGGEPRAVTTVDTMRYSGHRFPVRLPGTDSFVYIARPRPSDVETPNDVLIGTLSNDAPVRLELDATSQVTYVDGSIYYARELSLFARRFDVGSAAFIGEERLVLDDVATIEGADFGVFTVAANRIVFGTGSTDDGVRTLVWFDRRGRSLGELGEPGRYDRPRVSPDGKSVSVEIDDANTGTRDLWILDAARGLPTRFTFDPSSDEFAVWSPDSKQIAFSSDRSGSWAIYVKSVAGGEARLVAEMPGRNVPTAWSRDGKYLAVTAKGDNWIVPLDSNEEPRRFASTDAFTEWGGVFSPDGKWFGFVSNESGTAELYVTSFPTAGRKFRISARGGQGARWPSVGSELVYVTEKSEIYRVPVGSRSGDIEVGEEELLFSEPSAREGDIAADGQTLLLLLAPNAAKRPPLQLIDRFEGSAATK</sequence>
<dbReference type="AlphaFoldDB" id="A0A956SBG6"/>
<keyword evidence="10" id="KW-1133">Transmembrane helix</keyword>
<dbReference type="InterPro" id="IPR011009">
    <property type="entry name" value="Kinase-like_dom_sf"/>
</dbReference>
<dbReference type="FunFam" id="3.30.200.20:FF:000035">
    <property type="entry name" value="Serine/threonine protein kinase Stk1"/>
    <property type="match status" value="1"/>
</dbReference>
<dbReference type="InterPro" id="IPR000719">
    <property type="entry name" value="Prot_kinase_dom"/>
</dbReference>
<dbReference type="InterPro" id="IPR011042">
    <property type="entry name" value="6-blade_b-propeller_TolB-like"/>
</dbReference>
<keyword evidence="10" id="KW-0472">Membrane</keyword>
<dbReference type="SUPFAM" id="SSF56112">
    <property type="entry name" value="Protein kinase-like (PK-like)"/>
    <property type="match status" value="1"/>
</dbReference>
<organism evidence="12 13">
    <name type="scientific">Eiseniibacteriota bacterium</name>
    <dbReference type="NCBI Taxonomy" id="2212470"/>
    <lineage>
        <taxon>Bacteria</taxon>
        <taxon>Candidatus Eiseniibacteriota</taxon>
    </lineage>
</organism>
<dbReference type="CDD" id="cd14014">
    <property type="entry name" value="STKc_PknB_like"/>
    <property type="match status" value="1"/>
</dbReference>
<reference evidence="12" key="2">
    <citation type="journal article" date="2021" name="Microbiome">
        <title>Successional dynamics and alternative stable states in a saline activated sludge microbial community over 9 years.</title>
        <authorList>
            <person name="Wang Y."/>
            <person name="Ye J."/>
            <person name="Ju F."/>
            <person name="Liu L."/>
            <person name="Boyd J.A."/>
            <person name="Deng Y."/>
            <person name="Parks D.H."/>
            <person name="Jiang X."/>
            <person name="Yin X."/>
            <person name="Woodcroft B.J."/>
            <person name="Tyson G.W."/>
            <person name="Hugenholtz P."/>
            <person name="Polz M.F."/>
            <person name="Zhang T."/>
        </authorList>
    </citation>
    <scope>NUCLEOTIDE SEQUENCE</scope>
    <source>
        <strain evidence="12">HKST-UBA02</strain>
    </source>
</reference>
<name>A0A956SBG6_UNCEI</name>
<dbReference type="Proteomes" id="UP000739538">
    <property type="component" value="Unassembled WGS sequence"/>
</dbReference>
<feature type="domain" description="Protein kinase" evidence="11">
    <location>
        <begin position="12"/>
        <end position="284"/>
    </location>
</feature>
<protein>
    <recommendedName>
        <fullName evidence="1">non-specific serine/threonine protein kinase</fullName>
        <ecNumber evidence="1">2.7.11.1</ecNumber>
    </recommendedName>
</protein>
<comment type="catalytic activity">
    <reaction evidence="8">
        <text>L-seryl-[protein] + ATP = O-phospho-L-seryl-[protein] + ADP + H(+)</text>
        <dbReference type="Rhea" id="RHEA:17989"/>
        <dbReference type="Rhea" id="RHEA-COMP:9863"/>
        <dbReference type="Rhea" id="RHEA-COMP:11604"/>
        <dbReference type="ChEBI" id="CHEBI:15378"/>
        <dbReference type="ChEBI" id="CHEBI:29999"/>
        <dbReference type="ChEBI" id="CHEBI:30616"/>
        <dbReference type="ChEBI" id="CHEBI:83421"/>
        <dbReference type="ChEBI" id="CHEBI:456216"/>
        <dbReference type="EC" id="2.7.11.1"/>
    </reaction>
</comment>
<keyword evidence="5 12" id="KW-0418">Kinase</keyword>
<dbReference type="GO" id="GO:0005524">
    <property type="term" value="F:ATP binding"/>
    <property type="evidence" value="ECO:0007669"/>
    <property type="project" value="UniProtKB-UniRule"/>
</dbReference>
<evidence type="ECO:0000256" key="5">
    <source>
        <dbReference type="ARBA" id="ARBA00022777"/>
    </source>
</evidence>
<dbReference type="InterPro" id="IPR017441">
    <property type="entry name" value="Protein_kinase_ATP_BS"/>
</dbReference>
<comment type="catalytic activity">
    <reaction evidence="7">
        <text>L-threonyl-[protein] + ATP = O-phospho-L-threonyl-[protein] + ADP + H(+)</text>
        <dbReference type="Rhea" id="RHEA:46608"/>
        <dbReference type="Rhea" id="RHEA-COMP:11060"/>
        <dbReference type="Rhea" id="RHEA-COMP:11605"/>
        <dbReference type="ChEBI" id="CHEBI:15378"/>
        <dbReference type="ChEBI" id="CHEBI:30013"/>
        <dbReference type="ChEBI" id="CHEBI:30616"/>
        <dbReference type="ChEBI" id="CHEBI:61977"/>
        <dbReference type="ChEBI" id="CHEBI:456216"/>
        <dbReference type="EC" id="2.7.11.1"/>
    </reaction>
</comment>
<gene>
    <name evidence="12" type="ORF">KDA27_01415</name>
</gene>
<evidence type="ECO:0000256" key="6">
    <source>
        <dbReference type="ARBA" id="ARBA00022840"/>
    </source>
</evidence>
<dbReference type="EC" id="2.7.11.1" evidence="1"/>
<dbReference type="PANTHER" id="PTHR43289:SF6">
    <property type="entry name" value="SERINE_THREONINE-PROTEIN KINASE NEKL-3"/>
    <property type="match status" value="1"/>
</dbReference>
<evidence type="ECO:0000313" key="13">
    <source>
        <dbReference type="Proteomes" id="UP000739538"/>
    </source>
</evidence>
<keyword evidence="10" id="KW-0812">Transmembrane</keyword>
<dbReference type="EMBL" id="JAGQHS010000003">
    <property type="protein sequence ID" value="MCA9754432.1"/>
    <property type="molecule type" value="Genomic_DNA"/>
</dbReference>
<evidence type="ECO:0000256" key="1">
    <source>
        <dbReference type="ARBA" id="ARBA00012513"/>
    </source>
</evidence>
<reference evidence="12" key="1">
    <citation type="submission" date="2020-04" db="EMBL/GenBank/DDBJ databases">
        <authorList>
            <person name="Zhang T."/>
        </authorList>
    </citation>
    <scope>NUCLEOTIDE SEQUENCE</scope>
    <source>
        <strain evidence="12">HKST-UBA02</strain>
    </source>
</reference>
<keyword evidence="4 9" id="KW-0547">Nucleotide-binding</keyword>
<keyword evidence="6 9" id="KW-0067">ATP-binding</keyword>
<evidence type="ECO:0000313" key="12">
    <source>
        <dbReference type="EMBL" id="MCA9754432.1"/>
    </source>
</evidence>
<comment type="caution">
    <text evidence="12">The sequence shown here is derived from an EMBL/GenBank/DDBJ whole genome shotgun (WGS) entry which is preliminary data.</text>
</comment>
<dbReference type="InterPro" id="IPR008271">
    <property type="entry name" value="Ser/Thr_kinase_AS"/>
</dbReference>
<dbReference type="GO" id="GO:0004674">
    <property type="term" value="F:protein serine/threonine kinase activity"/>
    <property type="evidence" value="ECO:0007669"/>
    <property type="project" value="UniProtKB-KW"/>
</dbReference>
<evidence type="ECO:0000256" key="9">
    <source>
        <dbReference type="PROSITE-ProRule" id="PRU10141"/>
    </source>
</evidence>
<dbReference type="PROSITE" id="PS00107">
    <property type="entry name" value="PROTEIN_KINASE_ATP"/>
    <property type="match status" value="1"/>
</dbReference>
<proteinExistence type="predicted"/>
<dbReference type="PROSITE" id="PS50011">
    <property type="entry name" value="PROTEIN_KINASE_DOM"/>
    <property type="match status" value="1"/>
</dbReference>
<evidence type="ECO:0000256" key="10">
    <source>
        <dbReference type="SAM" id="Phobius"/>
    </source>
</evidence>
<dbReference type="Pfam" id="PF00069">
    <property type="entry name" value="Pkinase"/>
    <property type="match status" value="1"/>
</dbReference>
<dbReference type="SUPFAM" id="SSF82171">
    <property type="entry name" value="DPP6 N-terminal domain-like"/>
    <property type="match status" value="1"/>
</dbReference>
<evidence type="ECO:0000256" key="7">
    <source>
        <dbReference type="ARBA" id="ARBA00047899"/>
    </source>
</evidence>
<evidence type="ECO:0000256" key="8">
    <source>
        <dbReference type="ARBA" id="ARBA00048679"/>
    </source>
</evidence>
<evidence type="ECO:0000256" key="2">
    <source>
        <dbReference type="ARBA" id="ARBA00022527"/>
    </source>
</evidence>